<organism evidence="6 7">
    <name type="scientific">Staphylococcus succinus</name>
    <dbReference type="NCBI Taxonomy" id="61015"/>
    <lineage>
        <taxon>Bacteria</taxon>
        <taxon>Bacillati</taxon>
        <taxon>Bacillota</taxon>
        <taxon>Bacilli</taxon>
        <taxon>Bacillales</taxon>
        <taxon>Staphylococcaceae</taxon>
        <taxon>Staphylococcus</taxon>
    </lineage>
</organism>
<dbReference type="SUPFAM" id="SSF47413">
    <property type="entry name" value="lambda repressor-like DNA-binding domains"/>
    <property type="match status" value="1"/>
</dbReference>
<dbReference type="Gene3D" id="3.40.50.2300">
    <property type="match status" value="2"/>
</dbReference>
<dbReference type="PROSITE" id="PS50943">
    <property type="entry name" value="HTH_CROC1"/>
    <property type="match status" value="1"/>
</dbReference>
<dbReference type="SMART" id="SM00354">
    <property type="entry name" value="HTH_LACI"/>
    <property type="match status" value="1"/>
</dbReference>
<name>A0ABX5IL24_9STAP</name>
<evidence type="ECO:0000313" key="7">
    <source>
        <dbReference type="Proteomes" id="UP000240859"/>
    </source>
</evidence>
<gene>
    <name evidence="6" type="ORF">BU057_08820</name>
</gene>
<feature type="domain" description="HTH lacI-type" evidence="4">
    <location>
        <begin position="35"/>
        <end position="90"/>
    </location>
</feature>
<dbReference type="Pfam" id="PF13407">
    <property type="entry name" value="Peripla_BP_4"/>
    <property type="match status" value="1"/>
</dbReference>
<dbReference type="PANTHER" id="PTHR30146">
    <property type="entry name" value="LACI-RELATED TRANSCRIPTIONAL REPRESSOR"/>
    <property type="match status" value="1"/>
</dbReference>
<evidence type="ECO:0000256" key="3">
    <source>
        <dbReference type="ARBA" id="ARBA00023163"/>
    </source>
</evidence>
<dbReference type="Pfam" id="PF00356">
    <property type="entry name" value="LacI"/>
    <property type="match status" value="1"/>
</dbReference>
<evidence type="ECO:0000259" key="5">
    <source>
        <dbReference type="PROSITE" id="PS50943"/>
    </source>
</evidence>
<evidence type="ECO:0000259" key="4">
    <source>
        <dbReference type="PROSITE" id="PS50932"/>
    </source>
</evidence>
<dbReference type="PROSITE" id="PS50932">
    <property type="entry name" value="HTH_LACI_2"/>
    <property type="match status" value="1"/>
</dbReference>
<sequence>MSTLTFSLFQTTMLKFDMINRDSIGRIERIMEKKTTISDVAKFVGVSKSTVSQYINGNHQKMSADTREKIRKAIRTLNYRPSKQAQFLTTRKSNLIGVVVADISNMYSSLLLKGISQYFEHTNYHLIIVEAANSEIKEQKILQKLVDQNVEGIIIQPSNDNSTNYQFIANNQIPMVLVDREIEDSPWASITTDNESIVTKVMSSIVEKHYKNVIVVSQPIHRVNTREKRYNTIVDVARLNQLNVKLIEIDESHYLDIDQITKISKTGKTVIFALNGTVLMDTIKLLNDNHLTIPDDIGMTGFDDFNVTEIISPGITSINQPSKLIGETVAKCLDQILNGTPLVDLKVQTVIKSEIHWRNSL</sequence>
<dbReference type="InterPro" id="IPR028082">
    <property type="entry name" value="Peripla_BP_I"/>
</dbReference>
<dbReference type="Gene3D" id="1.10.260.40">
    <property type="entry name" value="lambda repressor-like DNA-binding domains"/>
    <property type="match status" value="1"/>
</dbReference>
<evidence type="ECO:0000313" key="6">
    <source>
        <dbReference type="EMBL" id="PTI68432.1"/>
    </source>
</evidence>
<comment type="caution">
    <text evidence="6">The sequence shown here is derived from an EMBL/GenBank/DDBJ whole genome shotgun (WGS) entry which is preliminary data.</text>
</comment>
<dbReference type="CDD" id="cd06283">
    <property type="entry name" value="PBP1_RegR_EndR_KdgR-like"/>
    <property type="match status" value="1"/>
</dbReference>
<reference evidence="6 7" key="1">
    <citation type="journal article" date="2016" name="Front. Microbiol.">
        <title>Comprehensive Phylogenetic Analysis of Bovine Non-aureus Staphylococci Species Based on Whole-Genome Sequencing.</title>
        <authorList>
            <person name="Naushad S."/>
            <person name="Barkema H.W."/>
            <person name="Luby C."/>
            <person name="Condas L.A."/>
            <person name="Nobrega D.B."/>
            <person name="Carson D.A."/>
            <person name="De Buck J."/>
        </authorList>
    </citation>
    <scope>NUCLEOTIDE SEQUENCE [LARGE SCALE GENOMIC DNA]</scope>
    <source>
        <strain evidence="6 7">SNUC 1084</strain>
    </source>
</reference>
<dbReference type="InterPro" id="IPR025997">
    <property type="entry name" value="SBP_2_dom"/>
</dbReference>
<dbReference type="InterPro" id="IPR001387">
    <property type="entry name" value="Cro/C1-type_HTH"/>
</dbReference>
<keyword evidence="1" id="KW-0805">Transcription regulation</keyword>
<keyword evidence="2" id="KW-0238">DNA-binding</keyword>
<evidence type="ECO:0000256" key="1">
    <source>
        <dbReference type="ARBA" id="ARBA00023015"/>
    </source>
</evidence>
<dbReference type="Proteomes" id="UP000240859">
    <property type="component" value="Unassembled WGS sequence"/>
</dbReference>
<accession>A0ABX5IL24</accession>
<dbReference type="EMBL" id="PZFR01000054">
    <property type="protein sequence ID" value="PTI68432.1"/>
    <property type="molecule type" value="Genomic_DNA"/>
</dbReference>
<dbReference type="PROSITE" id="PS00356">
    <property type="entry name" value="HTH_LACI_1"/>
    <property type="match status" value="1"/>
</dbReference>
<dbReference type="CDD" id="cd01392">
    <property type="entry name" value="HTH_LacI"/>
    <property type="match status" value="1"/>
</dbReference>
<dbReference type="SUPFAM" id="SSF53822">
    <property type="entry name" value="Periplasmic binding protein-like I"/>
    <property type="match status" value="1"/>
</dbReference>
<proteinExistence type="predicted"/>
<dbReference type="InterPro" id="IPR000843">
    <property type="entry name" value="HTH_LacI"/>
</dbReference>
<evidence type="ECO:0000256" key="2">
    <source>
        <dbReference type="ARBA" id="ARBA00023125"/>
    </source>
</evidence>
<dbReference type="InterPro" id="IPR010982">
    <property type="entry name" value="Lambda_DNA-bd_dom_sf"/>
</dbReference>
<keyword evidence="3" id="KW-0804">Transcription</keyword>
<feature type="domain" description="HTH cro/C1-type" evidence="5">
    <location>
        <begin position="36"/>
        <end position="80"/>
    </location>
</feature>
<protein>
    <submittedName>
        <fullName evidence="6">LacI family transcriptional regulator</fullName>
    </submittedName>
</protein>
<keyword evidence="7" id="KW-1185">Reference proteome</keyword>
<dbReference type="PANTHER" id="PTHR30146:SF109">
    <property type="entry name" value="HTH-TYPE TRANSCRIPTIONAL REGULATOR GALS"/>
    <property type="match status" value="1"/>
</dbReference>